<feature type="domain" description="DnaA N-terminal" evidence="1">
    <location>
        <begin position="36"/>
        <end position="96"/>
    </location>
</feature>
<dbReference type="Gene3D" id="3.30.300.180">
    <property type="match status" value="1"/>
</dbReference>
<accession>A0AAX4HMQ0</accession>
<dbReference type="RefSeq" id="WP_321393762.1">
    <property type="nucleotide sequence ID" value="NZ_CP139487.1"/>
</dbReference>
<evidence type="ECO:0000313" key="3">
    <source>
        <dbReference type="Proteomes" id="UP001324634"/>
    </source>
</evidence>
<evidence type="ECO:0000313" key="2">
    <source>
        <dbReference type="EMBL" id="WPU64627.1"/>
    </source>
</evidence>
<keyword evidence="3" id="KW-1185">Reference proteome</keyword>
<protein>
    <submittedName>
        <fullName evidence="2">DnaA N-terminal domain-containing protein</fullName>
    </submittedName>
</protein>
<dbReference type="InterPro" id="IPR024633">
    <property type="entry name" value="DnaA_N_dom"/>
</dbReference>
<reference evidence="2 3" key="1">
    <citation type="submission" date="2023-11" db="EMBL/GenBank/DDBJ databases">
        <title>Peredibacter starrii A3.12.</title>
        <authorList>
            <person name="Mitchell R.J."/>
        </authorList>
    </citation>
    <scope>NUCLEOTIDE SEQUENCE [LARGE SCALE GENOMIC DNA]</scope>
    <source>
        <strain evidence="2 3">A3.12</strain>
    </source>
</reference>
<organism evidence="2 3">
    <name type="scientific">Peredibacter starrii</name>
    <dbReference type="NCBI Taxonomy" id="28202"/>
    <lineage>
        <taxon>Bacteria</taxon>
        <taxon>Pseudomonadati</taxon>
        <taxon>Bdellovibrionota</taxon>
        <taxon>Bacteriovoracia</taxon>
        <taxon>Bacteriovoracales</taxon>
        <taxon>Bacteriovoracaceae</taxon>
        <taxon>Peredibacter</taxon>
    </lineage>
</organism>
<dbReference type="AlphaFoldDB" id="A0AAX4HMQ0"/>
<sequence>MKKTRNTLKRRWTERQARLKEKSLNLAHPVVKASYTWSILSEQLCDVLGPEVHHQWFKQVKPLVISHNVLILEVPNHFSAQWIHTHYHELVDVLLSVMDKKLTSFFISQSERHHAPQIATGLTLAEGPATEVKRQSEDE</sequence>
<proteinExistence type="predicted"/>
<dbReference type="KEGG" id="psti:SOO65_18190"/>
<dbReference type="Proteomes" id="UP001324634">
    <property type="component" value="Chromosome"/>
</dbReference>
<dbReference type="InterPro" id="IPR038454">
    <property type="entry name" value="DnaA_N_sf"/>
</dbReference>
<name>A0AAX4HMQ0_9BACT</name>
<dbReference type="EMBL" id="CP139487">
    <property type="protein sequence ID" value="WPU64627.1"/>
    <property type="molecule type" value="Genomic_DNA"/>
</dbReference>
<dbReference type="Pfam" id="PF11638">
    <property type="entry name" value="DnaA_N"/>
    <property type="match status" value="1"/>
</dbReference>
<evidence type="ECO:0000259" key="1">
    <source>
        <dbReference type="Pfam" id="PF11638"/>
    </source>
</evidence>
<gene>
    <name evidence="2" type="ORF">SOO65_18190</name>
</gene>